<keyword evidence="4" id="KW-0812">Transmembrane</keyword>
<gene>
    <name evidence="6" type="ORF">UA08_06965</name>
</gene>
<feature type="transmembrane region" description="Helical" evidence="4">
    <location>
        <begin position="6"/>
        <end position="26"/>
    </location>
</feature>
<keyword evidence="4" id="KW-0472">Membrane</keyword>
<dbReference type="GO" id="GO:0071949">
    <property type="term" value="F:FAD binding"/>
    <property type="evidence" value="ECO:0007669"/>
    <property type="project" value="InterPro"/>
</dbReference>
<evidence type="ECO:0000256" key="1">
    <source>
        <dbReference type="ARBA" id="ARBA00022630"/>
    </source>
</evidence>
<dbReference type="Gene3D" id="3.50.50.60">
    <property type="entry name" value="FAD/NAD(P)-binding domain"/>
    <property type="match status" value="1"/>
</dbReference>
<dbReference type="PANTHER" id="PTHR46720:SF5">
    <property type="entry name" value="HYDROXYLASE, PUTATIVE (AFU_ORTHOLOGUE AFUA_3G01460)-RELATED"/>
    <property type="match status" value="1"/>
</dbReference>
<sequence length="425" mass="46718">MSRTEGFTVAIVGGGIGGLTLAIGLLQRGVSVQIYEAASAFGEIGLGLSIGPAAHRAMPLIHPQVRDIYDSLITTHADSPGYEQFRQTWFEVIWATGENAGQQLMTLNALPSGQTTVRRSDFLSGLINLIPPGVAHFGKRLSKLEENSAGVSLTFEDGTSVLADVVVGCDGIRSKVKESLFPDDPERVKPRYSGMYGYRAVLDMETMVEAVGEQRARVSTWYIGNGAYAITYPIMRAKKVNVGLYTLNDAWNVDDAWVRPASKEDMHKDFGHMGEYVNSIMKYMSDASQWAIFEHPPIPTFAKSKVAILGDAAHASTPHQGAGAGQAIEDAHVLAELLADPHVTSPDHVVAAFKAYDAVRRERSQRVVTSSKENADLLCLCYEGVGDDGQKLKDTWQERFRWLWDVDIEEQAEKARRIMLDLMQN</sequence>
<dbReference type="PRINTS" id="PR00420">
    <property type="entry name" value="RNGMNOXGNASE"/>
</dbReference>
<evidence type="ECO:0000259" key="5">
    <source>
        <dbReference type="Pfam" id="PF01494"/>
    </source>
</evidence>
<dbReference type="InterPro" id="IPR002938">
    <property type="entry name" value="FAD-bd"/>
</dbReference>
<dbReference type="Proteomes" id="UP000214365">
    <property type="component" value="Unassembled WGS sequence"/>
</dbReference>
<feature type="domain" description="FAD-binding" evidence="5">
    <location>
        <begin position="136"/>
        <end position="370"/>
    </location>
</feature>
<evidence type="ECO:0000313" key="6">
    <source>
        <dbReference type="EMBL" id="OKL57807.1"/>
    </source>
</evidence>
<proteinExistence type="predicted"/>
<keyword evidence="1" id="KW-0285">Flavoprotein</keyword>
<dbReference type="SUPFAM" id="SSF54373">
    <property type="entry name" value="FAD-linked reductases, C-terminal domain"/>
    <property type="match status" value="1"/>
</dbReference>
<dbReference type="Pfam" id="PF01494">
    <property type="entry name" value="FAD_binding_3"/>
    <property type="match status" value="1"/>
</dbReference>
<keyword evidence="2" id="KW-0274">FAD</keyword>
<evidence type="ECO:0000313" key="7">
    <source>
        <dbReference type="Proteomes" id="UP000214365"/>
    </source>
</evidence>
<reference evidence="6 7" key="1">
    <citation type="submission" date="2015-06" db="EMBL/GenBank/DDBJ databases">
        <title>Talaromyces atroroseus IBT 11181 draft genome.</title>
        <authorList>
            <person name="Rasmussen K.B."/>
            <person name="Rasmussen S."/>
            <person name="Petersen B."/>
            <person name="Sicheritz-Ponten T."/>
            <person name="Mortensen U.H."/>
            <person name="Thrane U."/>
        </authorList>
    </citation>
    <scope>NUCLEOTIDE SEQUENCE [LARGE SCALE GENOMIC DNA]</scope>
    <source>
        <strain evidence="6 7">IBT 11181</strain>
    </source>
</reference>
<dbReference type="PANTHER" id="PTHR46720">
    <property type="entry name" value="HYDROXYLASE, PUTATIVE (AFU_ORTHOLOGUE AFUA_3G01460)-RELATED"/>
    <property type="match status" value="1"/>
</dbReference>
<dbReference type="InterPro" id="IPR051104">
    <property type="entry name" value="FAD_monoxygenase"/>
</dbReference>
<dbReference type="GO" id="GO:0044550">
    <property type="term" value="P:secondary metabolite biosynthetic process"/>
    <property type="evidence" value="ECO:0007669"/>
    <property type="project" value="TreeGrafter"/>
</dbReference>
<name>A0A225AWD2_TALAT</name>
<evidence type="ECO:0000256" key="2">
    <source>
        <dbReference type="ARBA" id="ARBA00022827"/>
    </source>
</evidence>
<evidence type="ECO:0000256" key="3">
    <source>
        <dbReference type="ARBA" id="ARBA00023002"/>
    </source>
</evidence>
<dbReference type="GO" id="GO:0016491">
    <property type="term" value="F:oxidoreductase activity"/>
    <property type="evidence" value="ECO:0007669"/>
    <property type="project" value="UniProtKB-KW"/>
</dbReference>
<keyword evidence="4" id="KW-1133">Transmembrane helix</keyword>
<dbReference type="GeneID" id="31006721"/>
<protein>
    <recommendedName>
        <fullName evidence="5">FAD-binding domain-containing protein</fullName>
    </recommendedName>
</protein>
<dbReference type="FunFam" id="3.50.50.60:FF:000153">
    <property type="entry name" value="Salicylate hydroxylase, putative"/>
    <property type="match status" value="1"/>
</dbReference>
<dbReference type="RefSeq" id="XP_020117928.1">
    <property type="nucleotide sequence ID" value="XM_020262289.1"/>
</dbReference>
<dbReference type="InterPro" id="IPR036188">
    <property type="entry name" value="FAD/NAD-bd_sf"/>
</dbReference>
<dbReference type="SUPFAM" id="SSF51905">
    <property type="entry name" value="FAD/NAD(P)-binding domain"/>
    <property type="match status" value="1"/>
</dbReference>
<keyword evidence="3" id="KW-0560">Oxidoreductase</keyword>
<dbReference type="Pfam" id="PF13450">
    <property type="entry name" value="NAD_binding_8"/>
    <property type="match status" value="1"/>
</dbReference>
<dbReference type="STRING" id="1441469.A0A225AWD2"/>
<accession>A0A225AWD2</accession>
<dbReference type="AlphaFoldDB" id="A0A225AWD2"/>
<evidence type="ECO:0000256" key="4">
    <source>
        <dbReference type="SAM" id="Phobius"/>
    </source>
</evidence>
<keyword evidence="7" id="KW-1185">Reference proteome</keyword>
<dbReference type="OrthoDB" id="417877at2759"/>
<organism evidence="6 7">
    <name type="scientific">Talaromyces atroroseus</name>
    <dbReference type="NCBI Taxonomy" id="1441469"/>
    <lineage>
        <taxon>Eukaryota</taxon>
        <taxon>Fungi</taxon>
        <taxon>Dikarya</taxon>
        <taxon>Ascomycota</taxon>
        <taxon>Pezizomycotina</taxon>
        <taxon>Eurotiomycetes</taxon>
        <taxon>Eurotiomycetidae</taxon>
        <taxon>Eurotiales</taxon>
        <taxon>Trichocomaceae</taxon>
        <taxon>Talaromyces</taxon>
        <taxon>Talaromyces sect. Trachyspermi</taxon>
    </lineage>
</organism>
<comment type="caution">
    <text evidence="6">The sequence shown here is derived from an EMBL/GenBank/DDBJ whole genome shotgun (WGS) entry which is preliminary data.</text>
</comment>
<dbReference type="EMBL" id="LFMY01000011">
    <property type="protein sequence ID" value="OKL57807.1"/>
    <property type="molecule type" value="Genomic_DNA"/>
</dbReference>